<organism evidence="2 3">
    <name type="scientific">Pseudomonas salmasensis</name>
    <dbReference type="NCBI Taxonomy" id="2745514"/>
    <lineage>
        <taxon>Bacteria</taxon>
        <taxon>Pseudomonadati</taxon>
        <taxon>Pseudomonadota</taxon>
        <taxon>Gammaproteobacteria</taxon>
        <taxon>Pseudomonadales</taxon>
        <taxon>Pseudomonadaceae</taxon>
        <taxon>Pseudomonas</taxon>
    </lineage>
</organism>
<sequence>MIPEHKFSTIDELLEFISPWGKDPNLTGFVFRGHSKESYELTPTALRLEKNDQLWNMSGLGKPIDRQWDWQSWQIEAEYHLLRSFYRLADQRGLDVPTSFRVRQNLAQEFDTVGLIGHDQQDVWIPTDLHETAALAQHYGVPTRLLDWTYDIYISLYFALRGAVEQEGNLVIWALNKEYLSFLKPTVNRVDLEFITPHYSGNPNLNAQKGLFTLWPVVRHSRAQEIMSLTNGRGALQVDRRPLNELVFSSFTQEENFPIFKKFILPCAQAKRGCQMLDKLGYDSSRVFPGYDGVAAQLQERHKYK</sequence>
<keyword evidence="3" id="KW-1185">Reference proteome</keyword>
<comment type="caution">
    <text evidence="2">The sequence shown here is derived from an EMBL/GenBank/DDBJ whole genome shotgun (WGS) entry which is preliminary data.</text>
</comment>
<dbReference type="SMART" id="SM00901">
    <property type="entry name" value="FRG"/>
    <property type="match status" value="1"/>
</dbReference>
<feature type="domain" description="FRG" evidence="1">
    <location>
        <begin position="25"/>
        <end position="173"/>
    </location>
</feature>
<dbReference type="Proteomes" id="UP001277967">
    <property type="component" value="Unassembled WGS sequence"/>
</dbReference>
<dbReference type="RefSeq" id="WP_320746410.1">
    <property type="nucleotide sequence ID" value="NZ_JAXGGE010000001.1"/>
</dbReference>
<accession>A0ABU5FC92</accession>
<evidence type="ECO:0000313" key="3">
    <source>
        <dbReference type="Proteomes" id="UP001277967"/>
    </source>
</evidence>
<dbReference type="Pfam" id="PF08867">
    <property type="entry name" value="FRG"/>
    <property type="match status" value="1"/>
</dbReference>
<dbReference type="InterPro" id="IPR014966">
    <property type="entry name" value="FRG-dom"/>
</dbReference>
<evidence type="ECO:0000259" key="1">
    <source>
        <dbReference type="SMART" id="SM00901"/>
    </source>
</evidence>
<protein>
    <submittedName>
        <fullName evidence="2">FRG domain-containing protein</fullName>
    </submittedName>
</protein>
<evidence type="ECO:0000313" key="2">
    <source>
        <dbReference type="EMBL" id="MDY4299388.1"/>
    </source>
</evidence>
<reference evidence="2 3" key="1">
    <citation type="submission" date="2023-11" db="EMBL/GenBank/DDBJ databases">
        <title>Genome sequence of Pseudomonas salmasensis Strain SLU99.</title>
        <authorList>
            <person name="Ghadamgahi F."/>
            <person name="Kalyandurg P.B."/>
            <person name="Catara V."/>
            <person name="Vetukuri R."/>
            <person name="Ghosh S."/>
        </authorList>
    </citation>
    <scope>NUCLEOTIDE SEQUENCE [LARGE SCALE GENOMIC DNA]</scope>
    <source>
        <strain evidence="2 3">SLU99</strain>
    </source>
</reference>
<dbReference type="EMBL" id="JAXGGE010000001">
    <property type="protein sequence ID" value="MDY4299388.1"/>
    <property type="molecule type" value="Genomic_DNA"/>
</dbReference>
<gene>
    <name evidence="2" type="ORF">SO486_05175</name>
</gene>
<name>A0ABU5FC92_9PSED</name>
<proteinExistence type="predicted"/>